<evidence type="ECO:0008006" key="5">
    <source>
        <dbReference type="Google" id="ProtNLM"/>
    </source>
</evidence>
<dbReference type="Proteomes" id="UP000507222">
    <property type="component" value="Unassembled WGS sequence"/>
</dbReference>
<organism evidence="1 3">
    <name type="scientific">Prunus armeniaca</name>
    <name type="common">Apricot</name>
    <name type="synonym">Armeniaca vulgaris</name>
    <dbReference type="NCBI Taxonomy" id="36596"/>
    <lineage>
        <taxon>Eukaryota</taxon>
        <taxon>Viridiplantae</taxon>
        <taxon>Streptophyta</taxon>
        <taxon>Embryophyta</taxon>
        <taxon>Tracheophyta</taxon>
        <taxon>Spermatophyta</taxon>
        <taxon>Magnoliopsida</taxon>
        <taxon>eudicotyledons</taxon>
        <taxon>Gunneridae</taxon>
        <taxon>Pentapetalae</taxon>
        <taxon>rosids</taxon>
        <taxon>fabids</taxon>
        <taxon>Rosales</taxon>
        <taxon>Rosaceae</taxon>
        <taxon>Amygdaloideae</taxon>
        <taxon>Amygdaleae</taxon>
        <taxon>Prunus</taxon>
    </lineage>
</organism>
<dbReference type="OrthoDB" id="1714437at2759"/>
<evidence type="ECO:0000313" key="4">
    <source>
        <dbReference type="Proteomes" id="UP000507245"/>
    </source>
</evidence>
<protein>
    <recommendedName>
        <fullName evidence="5">Reverse transcriptase zinc-binding domain-containing protein</fullName>
    </recommendedName>
</protein>
<accession>A0A6J5U2A3</accession>
<evidence type="ECO:0000313" key="1">
    <source>
        <dbReference type="EMBL" id="CAB4269275.1"/>
    </source>
</evidence>
<evidence type="ECO:0000313" key="2">
    <source>
        <dbReference type="EMBL" id="CAB4299643.1"/>
    </source>
</evidence>
<dbReference type="EMBL" id="CAEKKB010000002">
    <property type="protein sequence ID" value="CAB4299643.1"/>
    <property type="molecule type" value="Genomic_DNA"/>
</dbReference>
<evidence type="ECO:0000313" key="3">
    <source>
        <dbReference type="Proteomes" id="UP000507222"/>
    </source>
</evidence>
<dbReference type="EMBL" id="CAEKDK010000002">
    <property type="protein sequence ID" value="CAB4269275.1"/>
    <property type="molecule type" value="Genomic_DNA"/>
</dbReference>
<dbReference type="Proteomes" id="UP000507245">
    <property type="component" value="Unassembled WGS sequence"/>
</dbReference>
<proteinExistence type="predicted"/>
<reference evidence="1 3" key="2">
    <citation type="submission" date="2020-05" db="EMBL/GenBank/DDBJ databases">
        <authorList>
            <person name="Campoy J."/>
            <person name="Schneeberger K."/>
            <person name="Spophaly S."/>
        </authorList>
    </citation>
    <scope>NUCLEOTIDE SEQUENCE [LARGE SCALE GENOMIC DNA]</scope>
    <source>
        <strain evidence="1">PruArmRojPasFocal</strain>
    </source>
</reference>
<dbReference type="AlphaFoldDB" id="A0A6J5U2A3"/>
<gene>
    <name evidence="1" type="ORF">CURHAP_LOCUS14729</name>
    <name evidence="2" type="ORF">ORAREDHAP_LOCUS14254</name>
</gene>
<reference evidence="4" key="1">
    <citation type="journal article" date="2020" name="Genome Biol.">
        <title>Gamete binning: chromosome-level and haplotype-resolved genome assembly enabled by high-throughput single-cell sequencing of gamete genomes.</title>
        <authorList>
            <person name="Campoy J.A."/>
            <person name="Sun H."/>
            <person name="Goel M."/>
            <person name="Jiao W.-B."/>
            <person name="Folz-Donahue K."/>
            <person name="Wang N."/>
            <person name="Rubio M."/>
            <person name="Liu C."/>
            <person name="Kukat C."/>
            <person name="Ruiz D."/>
            <person name="Huettel B."/>
            <person name="Schneeberger K."/>
        </authorList>
    </citation>
    <scope>NUCLEOTIDE SEQUENCE [LARGE SCALE GENOMIC DNA]</scope>
    <source>
        <strain evidence="4">cv. Rojo Pasion</strain>
    </source>
</reference>
<name>A0A6J5U2A3_PRUAR</name>
<sequence>MRAVGGRGTSWRWKGILQGRKILEASMRWRIGSGQQVRICLDKWVPKPSTFKIYSRHPDMPILVQGLIEDQTKMWNRDLILCCFNSVEAQTILSLPLSRWGCDDKLVWHFTAHGGYSVRTGYELALNLPKNGELGGKAEGECSHGNDQKNFWNSIWRLQVPPINFEHLFGGAVKMH</sequence>
<keyword evidence="4" id="KW-1185">Reference proteome</keyword>